<evidence type="ECO:0000313" key="3">
    <source>
        <dbReference type="EnsemblFungi" id="EJT75030"/>
    </source>
</evidence>
<sequence length="105" mass="11418">MLKSRSKQDQTAGSRRRVESAKVEAVSRPNSTPQNGASRGLPQRPPLGVAPTFPSWRRSWEGRPMAAALPFAGTSSIRLPPPAGCPPCFAKFIRPGIVEPREDVR</sequence>
<reference evidence="4" key="1">
    <citation type="submission" date="2010-07" db="EMBL/GenBank/DDBJ databases">
        <title>The genome sequence of Gaeumannomyces graminis var. tritici strain R3-111a-1.</title>
        <authorList>
            <consortium name="The Broad Institute Genome Sequencing Platform"/>
            <person name="Ma L.-J."/>
            <person name="Dead R."/>
            <person name="Young S."/>
            <person name="Zeng Q."/>
            <person name="Koehrsen M."/>
            <person name="Alvarado L."/>
            <person name="Berlin A."/>
            <person name="Chapman S.B."/>
            <person name="Chen Z."/>
            <person name="Freedman E."/>
            <person name="Gellesch M."/>
            <person name="Goldberg J."/>
            <person name="Griggs A."/>
            <person name="Gujja S."/>
            <person name="Heilman E.R."/>
            <person name="Heiman D."/>
            <person name="Hepburn T."/>
            <person name="Howarth C."/>
            <person name="Jen D."/>
            <person name="Larson L."/>
            <person name="Mehta T."/>
            <person name="Neiman D."/>
            <person name="Pearson M."/>
            <person name="Roberts A."/>
            <person name="Saif S."/>
            <person name="Shea T."/>
            <person name="Shenoy N."/>
            <person name="Sisk P."/>
            <person name="Stolte C."/>
            <person name="Sykes S."/>
            <person name="Walk T."/>
            <person name="White J."/>
            <person name="Yandava C."/>
            <person name="Haas B."/>
            <person name="Nusbaum C."/>
            <person name="Birren B."/>
        </authorList>
    </citation>
    <scope>NUCLEOTIDE SEQUENCE [LARGE SCALE GENOMIC DNA]</scope>
    <source>
        <strain evidence="4">R3-111a-1</strain>
    </source>
</reference>
<reference evidence="2" key="3">
    <citation type="submission" date="2010-09" db="EMBL/GenBank/DDBJ databases">
        <title>Annotation of Gaeumannomyces graminis var. tritici R3-111a-1.</title>
        <authorList>
            <consortium name="The Broad Institute Genome Sequencing Platform"/>
            <person name="Ma L.-J."/>
            <person name="Dead R."/>
            <person name="Young S.K."/>
            <person name="Zeng Q."/>
            <person name="Gargeya S."/>
            <person name="Fitzgerald M."/>
            <person name="Haas B."/>
            <person name="Abouelleil A."/>
            <person name="Alvarado L."/>
            <person name="Arachchi H.M."/>
            <person name="Berlin A."/>
            <person name="Brown A."/>
            <person name="Chapman S.B."/>
            <person name="Chen Z."/>
            <person name="Dunbar C."/>
            <person name="Freedman E."/>
            <person name="Gearin G."/>
            <person name="Gellesch M."/>
            <person name="Goldberg J."/>
            <person name="Griggs A."/>
            <person name="Gujja S."/>
            <person name="Heiman D."/>
            <person name="Howarth C."/>
            <person name="Larson L."/>
            <person name="Lui A."/>
            <person name="MacDonald P.J.P."/>
            <person name="Mehta T."/>
            <person name="Montmayeur A."/>
            <person name="Murphy C."/>
            <person name="Neiman D."/>
            <person name="Pearson M."/>
            <person name="Priest M."/>
            <person name="Roberts A."/>
            <person name="Saif S."/>
            <person name="Shea T."/>
            <person name="Shenoy N."/>
            <person name="Sisk P."/>
            <person name="Stolte C."/>
            <person name="Sykes S."/>
            <person name="Yandava C."/>
            <person name="Wortman J."/>
            <person name="Nusbaum C."/>
            <person name="Birren B."/>
        </authorList>
    </citation>
    <scope>NUCLEOTIDE SEQUENCE</scope>
    <source>
        <strain evidence="2">R3-111a-1</strain>
    </source>
</reference>
<feature type="compositionally biased region" description="Polar residues" evidence="1">
    <location>
        <begin position="28"/>
        <end position="37"/>
    </location>
</feature>
<gene>
    <name evidence="3" type="primary">20349326</name>
    <name evidence="2" type="ORF">GGTG_08868</name>
</gene>
<name>J3P5S8_GAET3</name>
<dbReference type="EMBL" id="GL385398">
    <property type="protein sequence ID" value="EJT75030.1"/>
    <property type="molecule type" value="Genomic_DNA"/>
</dbReference>
<dbReference type="EnsemblFungi" id="EJT75030">
    <property type="protein sequence ID" value="EJT75030"/>
    <property type="gene ID" value="GGTG_08868"/>
</dbReference>
<evidence type="ECO:0000256" key="1">
    <source>
        <dbReference type="SAM" id="MobiDB-lite"/>
    </source>
</evidence>
<reference evidence="2" key="2">
    <citation type="submission" date="2010-07" db="EMBL/GenBank/DDBJ databases">
        <authorList>
            <consortium name="The Broad Institute Genome Sequencing Platform"/>
            <consortium name="Broad Institute Genome Sequencing Center for Infectious Disease"/>
            <person name="Ma L.-J."/>
            <person name="Dead R."/>
            <person name="Young S."/>
            <person name="Zeng Q."/>
            <person name="Koehrsen M."/>
            <person name="Alvarado L."/>
            <person name="Berlin A."/>
            <person name="Chapman S.B."/>
            <person name="Chen Z."/>
            <person name="Freedman E."/>
            <person name="Gellesch M."/>
            <person name="Goldberg J."/>
            <person name="Griggs A."/>
            <person name="Gujja S."/>
            <person name="Heilman E.R."/>
            <person name="Heiman D."/>
            <person name="Hepburn T."/>
            <person name="Howarth C."/>
            <person name="Jen D."/>
            <person name="Larson L."/>
            <person name="Mehta T."/>
            <person name="Neiman D."/>
            <person name="Pearson M."/>
            <person name="Roberts A."/>
            <person name="Saif S."/>
            <person name="Shea T."/>
            <person name="Shenoy N."/>
            <person name="Sisk P."/>
            <person name="Stolte C."/>
            <person name="Sykes S."/>
            <person name="Walk T."/>
            <person name="White J."/>
            <person name="Yandava C."/>
            <person name="Haas B."/>
            <person name="Nusbaum C."/>
            <person name="Birren B."/>
        </authorList>
    </citation>
    <scope>NUCLEOTIDE SEQUENCE</scope>
    <source>
        <strain evidence="2">R3-111a-1</strain>
    </source>
</reference>
<organism evidence="2">
    <name type="scientific">Gaeumannomyces tritici (strain R3-111a-1)</name>
    <name type="common">Wheat and barley take-all root rot fungus</name>
    <name type="synonym">Gaeumannomyces graminis var. tritici</name>
    <dbReference type="NCBI Taxonomy" id="644352"/>
    <lineage>
        <taxon>Eukaryota</taxon>
        <taxon>Fungi</taxon>
        <taxon>Dikarya</taxon>
        <taxon>Ascomycota</taxon>
        <taxon>Pezizomycotina</taxon>
        <taxon>Sordariomycetes</taxon>
        <taxon>Sordariomycetidae</taxon>
        <taxon>Magnaporthales</taxon>
        <taxon>Magnaporthaceae</taxon>
        <taxon>Gaeumannomyces</taxon>
    </lineage>
</organism>
<reference evidence="3" key="4">
    <citation type="journal article" date="2015" name="G3 (Bethesda)">
        <title>Genome sequences of three phytopathogenic species of the Magnaporthaceae family of fungi.</title>
        <authorList>
            <person name="Okagaki L.H."/>
            <person name="Nunes C.C."/>
            <person name="Sailsbery J."/>
            <person name="Clay B."/>
            <person name="Brown D."/>
            <person name="John T."/>
            <person name="Oh Y."/>
            <person name="Young N."/>
            <person name="Fitzgerald M."/>
            <person name="Haas B.J."/>
            <person name="Zeng Q."/>
            <person name="Young S."/>
            <person name="Adiconis X."/>
            <person name="Fan L."/>
            <person name="Levin J.Z."/>
            <person name="Mitchell T.K."/>
            <person name="Okubara P.A."/>
            <person name="Farman M.L."/>
            <person name="Kohn L.M."/>
            <person name="Birren B."/>
            <person name="Ma L.-J."/>
            <person name="Dean R.A."/>
        </authorList>
    </citation>
    <scope>NUCLEOTIDE SEQUENCE</scope>
    <source>
        <strain evidence="3">R3-111a-1</strain>
    </source>
</reference>
<feature type="region of interest" description="Disordered" evidence="1">
    <location>
        <begin position="1"/>
        <end position="54"/>
    </location>
</feature>
<dbReference type="VEuPathDB" id="FungiDB:GGTG_08868"/>
<dbReference type="RefSeq" id="XP_009224974.1">
    <property type="nucleotide sequence ID" value="XM_009226710.1"/>
</dbReference>
<keyword evidence="4" id="KW-1185">Reference proteome</keyword>
<protein>
    <submittedName>
        <fullName evidence="2 3">Uncharacterized protein</fullName>
    </submittedName>
</protein>
<reference evidence="3" key="5">
    <citation type="submission" date="2018-04" db="UniProtKB">
        <authorList>
            <consortium name="EnsemblFungi"/>
        </authorList>
    </citation>
    <scope>IDENTIFICATION</scope>
    <source>
        <strain evidence="3">R3-111a-1</strain>
    </source>
</reference>
<evidence type="ECO:0000313" key="2">
    <source>
        <dbReference type="EMBL" id="EJT75030.1"/>
    </source>
</evidence>
<dbReference type="Proteomes" id="UP000006039">
    <property type="component" value="Unassembled WGS sequence"/>
</dbReference>
<evidence type="ECO:0000313" key="4">
    <source>
        <dbReference type="Proteomes" id="UP000006039"/>
    </source>
</evidence>
<accession>J3P5S8</accession>
<dbReference type="GeneID" id="20349326"/>
<dbReference type="HOGENOM" id="CLU_2236761_0_0_1"/>
<dbReference type="AlphaFoldDB" id="J3P5S8"/>
<proteinExistence type="predicted"/>